<organism evidence="2 3">
    <name type="scientific">Anaeramoeba ignava</name>
    <name type="common">Anaerobic marine amoeba</name>
    <dbReference type="NCBI Taxonomy" id="1746090"/>
    <lineage>
        <taxon>Eukaryota</taxon>
        <taxon>Metamonada</taxon>
        <taxon>Anaeramoebidae</taxon>
        <taxon>Anaeramoeba</taxon>
    </lineage>
</organism>
<evidence type="ECO:0000256" key="1">
    <source>
        <dbReference type="SAM" id="Coils"/>
    </source>
</evidence>
<dbReference type="EMBL" id="JAPDFW010000060">
    <property type="protein sequence ID" value="KAJ5076674.1"/>
    <property type="molecule type" value="Genomic_DNA"/>
</dbReference>
<gene>
    <name evidence="2" type="ORF">M0811_06254</name>
</gene>
<dbReference type="Proteomes" id="UP001149090">
    <property type="component" value="Unassembled WGS sequence"/>
</dbReference>
<keyword evidence="3" id="KW-1185">Reference proteome</keyword>
<evidence type="ECO:0000313" key="3">
    <source>
        <dbReference type="Proteomes" id="UP001149090"/>
    </source>
</evidence>
<protein>
    <submittedName>
        <fullName evidence="2">Uncharacterized protein</fullName>
    </submittedName>
</protein>
<sequence length="157" mass="19240">MSNQTIWNEKENQTNSNLFNFCCLKENRILNQFNQNLNQLEMEIKKYKTNQQLIQKMRRKKNQLLNNLIYLKKEFQFQFSESEKNLSKFQNNQNEKIFSNSKILKMQKNSLQIQKKEIPQIKIEMEKIKQEIENMEKEENESLILFKKEKEKLQKKN</sequence>
<reference evidence="2" key="1">
    <citation type="submission" date="2022-10" db="EMBL/GenBank/DDBJ databases">
        <title>Novel sulphate-reducing endosymbionts in the free-living metamonad Anaeramoeba.</title>
        <authorList>
            <person name="Jerlstrom-Hultqvist J."/>
            <person name="Cepicka I."/>
            <person name="Gallot-Lavallee L."/>
            <person name="Salas-Leiva D."/>
            <person name="Curtis B.A."/>
            <person name="Zahonova K."/>
            <person name="Pipaliya S."/>
            <person name="Dacks J."/>
            <person name="Roger A.J."/>
        </authorList>
    </citation>
    <scope>NUCLEOTIDE SEQUENCE</scope>
    <source>
        <strain evidence="2">BMAN</strain>
    </source>
</reference>
<accession>A0A9Q0RE11</accession>
<name>A0A9Q0RE11_ANAIG</name>
<comment type="caution">
    <text evidence="2">The sequence shown here is derived from an EMBL/GenBank/DDBJ whole genome shotgun (WGS) entry which is preliminary data.</text>
</comment>
<feature type="coiled-coil region" evidence="1">
    <location>
        <begin position="23"/>
        <end position="74"/>
    </location>
</feature>
<dbReference type="AlphaFoldDB" id="A0A9Q0RE11"/>
<evidence type="ECO:0000313" key="2">
    <source>
        <dbReference type="EMBL" id="KAJ5076674.1"/>
    </source>
</evidence>
<proteinExistence type="predicted"/>
<keyword evidence="1" id="KW-0175">Coiled coil</keyword>
<feature type="coiled-coil region" evidence="1">
    <location>
        <begin position="111"/>
        <end position="145"/>
    </location>
</feature>